<organism evidence="2 3">
    <name type="scientific">Sterolibacterium denitrificans</name>
    <dbReference type="NCBI Taxonomy" id="157592"/>
    <lineage>
        <taxon>Bacteria</taxon>
        <taxon>Pseudomonadati</taxon>
        <taxon>Pseudomonadota</taxon>
        <taxon>Betaproteobacteria</taxon>
        <taxon>Nitrosomonadales</taxon>
        <taxon>Sterolibacteriaceae</taxon>
        <taxon>Sterolibacterium</taxon>
    </lineage>
</organism>
<evidence type="ECO:0000313" key="2">
    <source>
        <dbReference type="EMBL" id="SMB28116.1"/>
    </source>
</evidence>
<dbReference type="Proteomes" id="UP000242886">
    <property type="component" value="Chromosome SDENCHOL"/>
</dbReference>
<dbReference type="RefSeq" id="WP_154717047.1">
    <property type="nucleotide sequence ID" value="NZ_LT837803.1"/>
</dbReference>
<name>A0A7Z7HSE7_9PROT</name>
<keyword evidence="1" id="KW-1133">Transmembrane helix</keyword>
<accession>A0A7Z7HSE7</accession>
<keyword evidence="3" id="KW-1185">Reference proteome</keyword>
<dbReference type="EMBL" id="LT837803">
    <property type="protein sequence ID" value="SMB28116.1"/>
    <property type="molecule type" value="Genomic_DNA"/>
</dbReference>
<gene>
    <name evidence="2" type="ORF">SDENCHOL_20563</name>
</gene>
<evidence type="ECO:0000313" key="3">
    <source>
        <dbReference type="Proteomes" id="UP000242886"/>
    </source>
</evidence>
<evidence type="ECO:0000256" key="1">
    <source>
        <dbReference type="SAM" id="Phobius"/>
    </source>
</evidence>
<keyword evidence="1" id="KW-0812">Transmembrane</keyword>
<dbReference type="AlphaFoldDB" id="A0A7Z7HSE7"/>
<proteinExistence type="predicted"/>
<reference evidence="2" key="1">
    <citation type="submission" date="2017-03" db="EMBL/GenBank/DDBJ databases">
        <authorList>
            <consortium name="AG Boll"/>
        </authorList>
    </citation>
    <scope>NUCLEOTIDE SEQUENCE [LARGE SCALE GENOMIC DNA]</scope>
    <source>
        <strain evidence="2">Chol</strain>
    </source>
</reference>
<protein>
    <submittedName>
        <fullName evidence="2">Uncharacterized protein</fullName>
    </submittedName>
</protein>
<keyword evidence="1" id="KW-0472">Membrane</keyword>
<feature type="transmembrane region" description="Helical" evidence="1">
    <location>
        <begin position="89"/>
        <end position="107"/>
    </location>
</feature>
<sequence length="114" mass="12263">MGALHFGKCYETSQAADAALWSSVAPVVVPGSPTLLQPNPPPFFHVAEFVNGSWLLRKYEGSTLKSSHAVPASNYQTCNVAESATDGFILAWAVVAVWGAAWAISMLRRPLSMR</sequence>